<gene>
    <name evidence="17" type="ORF">ABEB36_001072</name>
</gene>
<protein>
    <recommendedName>
        <fullName evidence="16">F5/8 type C domain-containing protein</fullName>
    </recommendedName>
</protein>
<evidence type="ECO:0000256" key="13">
    <source>
        <dbReference type="SAM" id="MobiDB-lite"/>
    </source>
</evidence>
<dbReference type="SMART" id="SM00231">
    <property type="entry name" value="FA58C"/>
    <property type="match status" value="1"/>
</dbReference>
<dbReference type="PROSITE" id="PS01286">
    <property type="entry name" value="FA58C_2"/>
    <property type="match status" value="1"/>
</dbReference>
<keyword evidence="5" id="KW-0547">Nucleotide-binding</keyword>
<evidence type="ECO:0000259" key="16">
    <source>
        <dbReference type="PROSITE" id="PS50022"/>
    </source>
</evidence>
<comment type="similarity">
    <text evidence="12">Belongs to the protein kinase superfamily. Tyr protein kinase family. Insulin receptor subfamily.</text>
</comment>
<name>A0ABD1FDD3_HYPHA</name>
<evidence type="ECO:0000256" key="11">
    <source>
        <dbReference type="ARBA" id="ARBA00023180"/>
    </source>
</evidence>
<dbReference type="Proteomes" id="UP001566132">
    <property type="component" value="Unassembled WGS sequence"/>
</dbReference>
<keyword evidence="7 14" id="KW-1133">Transmembrane helix</keyword>
<dbReference type="GO" id="GO:0005524">
    <property type="term" value="F:ATP binding"/>
    <property type="evidence" value="ECO:0007669"/>
    <property type="project" value="UniProtKB-KW"/>
</dbReference>
<keyword evidence="2" id="KW-1003">Cell membrane</keyword>
<evidence type="ECO:0000256" key="15">
    <source>
        <dbReference type="SAM" id="SignalP"/>
    </source>
</evidence>
<evidence type="ECO:0000313" key="17">
    <source>
        <dbReference type="EMBL" id="KAL1517290.1"/>
    </source>
</evidence>
<evidence type="ECO:0000256" key="10">
    <source>
        <dbReference type="ARBA" id="ARBA00023170"/>
    </source>
</evidence>
<feature type="compositionally biased region" description="Polar residues" evidence="13">
    <location>
        <begin position="508"/>
        <end position="519"/>
    </location>
</feature>
<keyword evidence="11" id="KW-0325">Glycoprotein</keyword>
<dbReference type="InterPro" id="IPR000421">
    <property type="entry name" value="FA58C"/>
</dbReference>
<keyword evidence="8 14" id="KW-0472">Membrane</keyword>
<reference evidence="17 18" key="1">
    <citation type="submission" date="2024-05" db="EMBL/GenBank/DDBJ databases">
        <title>Genetic variation in Jamaican populations of the coffee berry borer (Hypothenemus hampei).</title>
        <authorList>
            <person name="Errbii M."/>
            <person name="Myrie A."/>
        </authorList>
    </citation>
    <scope>NUCLEOTIDE SEQUENCE [LARGE SCALE GENOMIC DNA]</scope>
    <source>
        <strain evidence="17">JA-Hopewell-2020-01-JO</strain>
        <tissue evidence="17">Whole body</tissue>
    </source>
</reference>
<dbReference type="Pfam" id="PF21114">
    <property type="entry name" value="DDR1-2_DS-like"/>
    <property type="match status" value="1"/>
</dbReference>
<dbReference type="Gene3D" id="2.60.120.260">
    <property type="entry name" value="Galactose-binding domain-like"/>
    <property type="match status" value="1"/>
</dbReference>
<dbReference type="Pfam" id="PF00754">
    <property type="entry name" value="F5_F8_type_C"/>
    <property type="match status" value="1"/>
</dbReference>
<dbReference type="PANTHER" id="PTHR24543">
    <property type="entry name" value="MULTICOPPER OXIDASE-RELATED"/>
    <property type="match status" value="1"/>
</dbReference>
<keyword evidence="18" id="KW-1185">Reference proteome</keyword>
<keyword evidence="10" id="KW-0675">Receptor</keyword>
<comment type="caution">
    <text evidence="17">The sequence shown here is derived from an EMBL/GenBank/DDBJ whole genome shotgun (WGS) entry which is preliminary data.</text>
</comment>
<evidence type="ECO:0000256" key="5">
    <source>
        <dbReference type="ARBA" id="ARBA00022741"/>
    </source>
</evidence>
<dbReference type="GO" id="GO:0048680">
    <property type="term" value="P:positive regulation of axon regeneration"/>
    <property type="evidence" value="ECO:0007669"/>
    <property type="project" value="UniProtKB-ARBA"/>
</dbReference>
<dbReference type="InterPro" id="IPR008979">
    <property type="entry name" value="Galactose-bd-like_sf"/>
</dbReference>
<dbReference type="PROSITE" id="PS50022">
    <property type="entry name" value="FA58C_3"/>
    <property type="match status" value="1"/>
</dbReference>
<sequence>METWKMNCVALLHVILSLAAVKAIDFPLCRGPLGMESGLIKDDDIKASSSFDNKYVGAHLGRIRNDINGGAWCPVQQASPTSREWIEIDLHDVHLITASETQGRFGNGQGVEFAEAYTLEYYRPRLNKWIRYRGDTSNFILPGNVNTYTETKSLLDPPILASKIRFFPYSEHQRTVCMRVEVYGCKWSDGIVSYSMPQGDKRGNYEFYDATYDGHWDGEKLKYGLGQLTDGQVAPDDFRQSLNEDVQSWVGWKNDSRDNKPVEITFEFDQVREFSAVHIYVNNQFTKDVEVFKELKVFFSIDGKRYKGEPITYETFEDRILETPRNITVKLHHRVARFVKLQPHFRSKWILISEVTFESVPVTSNYTEEEEDPVPPLEIDSNVISKSVSPDSWKQYLPYIFVGLAVFLIAFTLLVVYFIYQQHRKYKNSPGPSQIPDKAALYRSPSFGPLTTASSDSADYAEPLHPQHSSFRKHHPEPVEHYAAIDIGRPHFTPPPPPPSTPPPNFWQRPSQFTPTNPN</sequence>
<dbReference type="FunFam" id="2.60.120.260:FF:000007">
    <property type="entry name" value="Discoidin domain receptor tyrosine kinase 1"/>
    <property type="match status" value="1"/>
</dbReference>
<dbReference type="EMBL" id="JBDJPC010000001">
    <property type="protein sequence ID" value="KAL1517290.1"/>
    <property type="molecule type" value="Genomic_DNA"/>
</dbReference>
<dbReference type="GO" id="GO:0005886">
    <property type="term" value="C:plasma membrane"/>
    <property type="evidence" value="ECO:0007669"/>
    <property type="project" value="UniProtKB-SubCell"/>
</dbReference>
<keyword evidence="6" id="KW-0067">ATP-binding</keyword>
<proteinExistence type="inferred from homology"/>
<feature type="signal peptide" evidence="15">
    <location>
        <begin position="1"/>
        <end position="23"/>
    </location>
</feature>
<keyword evidence="9" id="KW-1015">Disulfide bond</keyword>
<evidence type="ECO:0000256" key="1">
    <source>
        <dbReference type="ARBA" id="ARBA00004251"/>
    </source>
</evidence>
<evidence type="ECO:0000256" key="4">
    <source>
        <dbReference type="ARBA" id="ARBA00022729"/>
    </source>
</evidence>
<evidence type="ECO:0000256" key="6">
    <source>
        <dbReference type="ARBA" id="ARBA00022840"/>
    </source>
</evidence>
<evidence type="ECO:0000256" key="2">
    <source>
        <dbReference type="ARBA" id="ARBA00022475"/>
    </source>
</evidence>
<dbReference type="AlphaFoldDB" id="A0ABD1FDD3"/>
<evidence type="ECO:0000256" key="12">
    <source>
        <dbReference type="ARBA" id="ARBA00061639"/>
    </source>
</evidence>
<feature type="chain" id="PRO_5044812413" description="F5/8 type C domain-containing protein" evidence="15">
    <location>
        <begin position="24"/>
        <end position="519"/>
    </location>
</feature>
<feature type="domain" description="F5/8 type C" evidence="16">
    <location>
        <begin position="29"/>
        <end position="185"/>
    </location>
</feature>
<evidence type="ECO:0000256" key="8">
    <source>
        <dbReference type="ARBA" id="ARBA00023136"/>
    </source>
</evidence>
<feature type="compositionally biased region" description="Pro residues" evidence="13">
    <location>
        <begin position="492"/>
        <end position="505"/>
    </location>
</feature>
<organism evidence="17 18">
    <name type="scientific">Hypothenemus hampei</name>
    <name type="common">Coffee berry borer</name>
    <dbReference type="NCBI Taxonomy" id="57062"/>
    <lineage>
        <taxon>Eukaryota</taxon>
        <taxon>Metazoa</taxon>
        <taxon>Ecdysozoa</taxon>
        <taxon>Arthropoda</taxon>
        <taxon>Hexapoda</taxon>
        <taxon>Insecta</taxon>
        <taxon>Pterygota</taxon>
        <taxon>Neoptera</taxon>
        <taxon>Endopterygota</taxon>
        <taxon>Coleoptera</taxon>
        <taxon>Polyphaga</taxon>
        <taxon>Cucujiformia</taxon>
        <taxon>Curculionidae</taxon>
        <taxon>Scolytinae</taxon>
        <taxon>Hypothenemus</taxon>
    </lineage>
</organism>
<evidence type="ECO:0000313" key="18">
    <source>
        <dbReference type="Proteomes" id="UP001566132"/>
    </source>
</evidence>
<feature type="transmembrane region" description="Helical" evidence="14">
    <location>
        <begin position="396"/>
        <end position="420"/>
    </location>
</feature>
<keyword evidence="3 14" id="KW-0812">Transmembrane</keyword>
<dbReference type="PANTHER" id="PTHR24543:SF291">
    <property type="entry name" value="SMOKE ALARM, ISOFORM D"/>
    <property type="match status" value="1"/>
</dbReference>
<dbReference type="SUPFAM" id="SSF49785">
    <property type="entry name" value="Galactose-binding domain-like"/>
    <property type="match status" value="2"/>
</dbReference>
<accession>A0ABD1FDD3</accession>
<dbReference type="CDD" id="cd00057">
    <property type="entry name" value="FA58C"/>
    <property type="match status" value="1"/>
</dbReference>
<evidence type="ECO:0000256" key="7">
    <source>
        <dbReference type="ARBA" id="ARBA00022989"/>
    </source>
</evidence>
<dbReference type="Gene3D" id="2.60.120.1190">
    <property type="match status" value="1"/>
</dbReference>
<dbReference type="InterPro" id="IPR048525">
    <property type="entry name" value="DDR1-2_DS-like"/>
</dbReference>
<feature type="region of interest" description="Disordered" evidence="13">
    <location>
        <begin position="452"/>
        <end position="519"/>
    </location>
</feature>
<comment type="subcellular location">
    <subcellularLocation>
        <location evidence="1">Cell membrane</location>
        <topology evidence="1">Single-pass type I membrane protein</topology>
    </subcellularLocation>
</comment>
<keyword evidence="4 15" id="KW-0732">Signal</keyword>
<evidence type="ECO:0000256" key="3">
    <source>
        <dbReference type="ARBA" id="ARBA00022692"/>
    </source>
</evidence>
<evidence type="ECO:0000256" key="14">
    <source>
        <dbReference type="SAM" id="Phobius"/>
    </source>
</evidence>
<evidence type="ECO:0000256" key="9">
    <source>
        <dbReference type="ARBA" id="ARBA00023157"/>
    </source>
</evidence>